<dbReference type="GO" id="GO:0045732">
    <property type="term" value="P:positive regulation of protein catabolic process"/>
    <property type="evidence" value="ECO:0007669"/>
    <property type="project" value="TreeGrafter"/>
</dbReference>
<feature type="region of interest" description="Disordered" evidence="6">
    <location>
        <begin position="64"/>
        <end position="85"/>
    </location>
</feature>
<evidence type="ECO:0000256" key="6">
    <source>
        <dbReference type="SAM" id="MobiDB-lite"/>
    </source>
</evidence>
<dbReference type="OrthoDB" id="5959761at2759"/>
<dbReference type="GO" id="GO:0005737">
    <property type="term" value="C:cytoplasm"/>
    <property type="evidence" value="ECO:0007669"/>
    <property type="project" value="TreeGrafter"/>
</dbReference>
<proteinExistence type="inferred from homology"/>
<dbReference type="Proteomes" id="UP000242519">
    <property type="component" value="Unassembled WGS sequence"/>
</dbReference>
<name>A0A218YYF8_9HELO</name>
<comment type="caution">
    <text evidence="7">The sequence shown here is derived from an EMBL/GenBank/DDBJ whole genome shotgun (WGS) entry which is preliminary data.</text>
</comment>
<dbReference type="Pfam" id="PF02100">
    <property type="entry name" value="ODC_AZ"/>
    <property type="match status" value="1"/>
</dbReference>
<dbReference type="AlphaFoldDB" id="A0A218YYF8"/>
<dbReference type="STRING" id="503106.A0A218YYF8"/>
<dbReference type="InterPro" id="IPR038581">
    <property type="entry name" value="ODC_AZ_sf"/>
</dbReference>
<reference evidence="7 8" key="1">
    <citation type="submission" date="2017-04" db="EMBL/GenBank/DDBJ databases">
        <title>Draft genome sequence of Marssonina coronaria NL1: causal agent of apple blotch.</title>
        <authorList>
            <person name="Cheng Q."/>
        </authorList>
    </citation>
    <scope>NUCLEOTIDE SEQUENCE [LARGE SCALE GENOMIC DNA]</scope>
    <source>
        <strain evidence="7 8">NL1</strain>
    </source>
</reference>
<dbReference type="PANTHER" id="PTHR10279">
    <property type="entry name" value="ORNITHINE DECARBOXYLASE ANTIZYME"/>
    <property type="match status" value="1"/>
</dbReference>
<dbReference type="InterPro" id="IPR016181">
    <property type="entry name" value="Acyl_CoA_acyltransferase"/>
</dbReference>
<comment type="similarity">
    <text evidence="2">Belongs to the ODC antizyme family.</text>
</comment>
<dbReference type="InterPro" id="IPR002993">
    <property type="entry name" value="ODC_AZ"/>
</dbReference>
<dbReference type="GO" id="GO:0008073">
    <property type="term" value="F:ornithine decarboxylase inhibitor activity"/>
    <property type="evidence" value="ECO:0007669"/>
    <property type="project" value="InterPro"/>
</dbReference>
<evidence type="ECO:0000313" key="7">
    <source>
        <dbReference type="EMBL" id="OWP00373.1"/>
    </source>
</evidence>
<feature type="compositionally biased region" description="Basic and acidic residues" evidence="6">
    <location>
        <begin position="72"/>
        <end position="85"/>
    </location>
</feature>
<dbReference type="GO" id="GO:0005634">
    <property type="term" value="C:nucleus"/>
    <property type="evidence" value="ECO:0007669"/>
    <property type="project" value="TreeGrafter"/>
</dbReference>
<evidence type="ECO:0000256" key="1">
    <source>
        <dbReference type="ARBA" id="ARBA00002307"/>
    </source>
</evidence>
<gene>
    <name evidence="7" type="ORF">B2J93_3923</name>
</gene>
<comment type="subunit">
    <text evidence="3">Interacts with ODC and thereby sterically blocks ODC homodimerization.</text>
</comment>
<keyword evidence="5" id="KW-0688">Ribosomal frameshifting</keyword>
<accession>A0A218YYF8</accession>
<evidence type="ECO:0000256" key="5">
    <source>
        <dbReference type="ARBA" id="ARBA00022758"/>
    </source>
</evidence>
<dbReference type="PANTHER" id="PTHR10279:SF10">
    <property type="entry name" value="ORNITHINE DECARBOXYLASE ANTIZYME"/>
    <property type="match status" value="1"/>
</dbReference>
<evidence type="ECO:0000256" key="2">
    <source>
        <dbReference type="ARBA" id="ARBA00008796"/>
    </source>
</evidence>
<dbReference type="InParanoid" id="A0A218YYF8"/>
<evidence type="ECO:0000256" key="3">
    <source>
        <dbReference type="ARBA" id="ARBA00011486"/>
    </source>
</evidence>
<sequence length="261" mass="29071">MSPSKNESHSTSNRHGEFVGRQASILASAYCGQSGIPEVGLEGLPSPPSSPPLAAVTSANEFALISKTNPNRKRDTNSTRRNRKEGAAHYIREECERLFCETMKDVFFGEGGLTANNGSIVMDANTYLPPNDVDTHTDYFVRQHYKQRIDAWVEIWDYAGGCSLRGFVGGDGDKKSLFAFFDSAVVGRDLKQGLMALIELAETVFAVSQIVICFDRSVPELDRKAFLKCLRWVGFELISLEMWTSNFDVTSDKWLYLGMEV</sequence>
<dbReference type="EMBL" id="MZNU01000326">
    <property type="protein sequence ID" value="OWP00373.1"/>
    <property type="molecule type" value="Genomic_DNA"/>
</dbReference>
<organism evidence="7 8">
    <name type="scientific">Diplocarpon coronariae</name>
    <dbReference type="NCBI Taxonomy" id="2795749"/>
    <lineage>
        <taxon>Eukaryota</taxon>
        <taxon>Fungi</taxon>
        <taxon>Dikarya</taxon>
        <taxon>Ascomycota</taxon>
        <taxon>Pezizomycotina</taxon>
        <taxon>Leotiomycetes</taxon>
        <taxon>Helotiales</taxon>
        <taxon>Drepanopezizaceae</taxon>
        <taxon>Diplocarpon</taxon>
    </lineage>
</organism>
<protein>
    <recommendedName>
        <fullName evidence="4">Ornithine decarboxylase antizyme</fullName>
    </recommendedName>
</protein>
<comment type="function">
    <text evidence="1">Ornithine decarboxylase (ODC) antizyme protein that negatively regulates ODC activity and intracellular polyamine biosynthesis in response to increased intracellular polyamine levels. Binds to ODC monomers, inhibiting the assembly of the functional ODC homodimer, and targets the monomers for ubiquitin-independent proteolytic destruction by the 26S proteasome.</text>
</comment>
<dbReference type="SUPFAM" id="SSF55729">
    <property type="entry name" value="Acyl-CoA N-acyltransferases (Nat)"/>
    <property type="match status" value="1"/>
</dbReference>
<dbReference type="GO" id="GO:0075523">
    <property type="term" value="P:viral translational frameshifting"/>
    <property type="evidence" value="ECO:0007669"/>
    <property type="project" value="UniProtKB-KW"/>
</dbReference>
<evidence type="ECO:0000256" key="4">
    <source>
        <dbReference type="ARBA" id="ARBA00017712"/>
    </source>
</evidence>
<keyword evidence="8" id="KW-1185">Reference proteome</keyword>
<evidence type="ECO:0000313" key="8">
    <source>
        <dbReference type="Proteomes" id="UP000242519"/>
    </source>
</evidence>
<dbReference type="Gene3D" id="3.40.630.60">
    <property type="match status" value="1"/>
</dbReference>